<dbReference type="GO" id="GO:0008234">
    <property type="term" value="F:cysteine-type peptidase activity"/>
    <property type="evidence" value="ECO:0007669"/>
    <property type="project" value="InterPro"/>
</dbReference>
<reference evidence="6" key="1">
    <citation type="submission" date="2021-10" db="EMBL/GenBank/DDBJ databases">
        <authorList>
            <person name="Piombo E."/>
        </authorList>
    </citation>
    <scope>NUCLEOTIDE SEQUENCE</scope>
</reference>
<keyword evidence="7" id="KW-1185">Reference proteome</keyword>
<feature type="region of interest" description="Disordered" evidence="4">
    <location>
        <begin position="559"/>
        <end position="752"/>
    </location>
</feature>
<feature type="region of interest" description="Disordered" evidence="4">
    <location>
        <begin position="37"/>
        <end position="84"/>
    </location>
</feature>
<feature type="compositionally biased region" description="Polar residues" evidence="4">
    <location>
        <begin position="40"/>
        <end position="63"/>
    </location>
</feature>
<dbReference type="EMBL" id="CABFOC020000011">
    <property type="protein sequence ID" value="CAH0045385.1"/>
    <property type="molecule type" value="Genomic_DNA"/>
</dbReference>
<name>A0A9N9W8E6_9HYPO</name>
<protein>
    <recommendedName>
        <fullName evidence="5">Ubiquitin-like protease family profile domain-containing protein</fullName>
    </recommendedName>
</protein>
<dbReference type="InterPro" id="IPR003653">
    <property type="entry name" value="Peptidase_C48_C"/>
</dbReference>
<dbReference type="OrthoDB" id="5146350at2759"/>
<dbReference type="SUPFAM" id="SSF54001">
    <property type="entry name" value="Cysteine proteinases"/>
    <property type="match status" value="1"/>
</dbReference>
<sequence length="752" mass="84535">MYSQNLDLDAFQTRSPMIFNLFSKLTAFLQNDEVNPLDISENTNSQPPPLDSTSMASHQTVTGQGHAPPAAHPESNNAPPPGPVLRVAIKGAVQLQQRGPQHLFPGEAVRQGRSGAPNAELFVLRKQPLDQENETMRQLKTGEQIEPFPDPFCESPISGEPRERLEQTYGRLEKLQTEYMSPPQLQNSEWHDDEAWLEHIKVMHNLLSKMVRNAADMSAWLEGIELHHLLKIATYGMEEDVAVLEPFTIFSDGHKALLRNKFTEFGTRKGLYMAKPPFYKFGDDEPQVDMQIEKVKAEIAGKRWLVAPVNLQTEQQALHWSITIFDRLTSQLYIFDSLRNYSNDAARFQATATGWARFWDRMGLPYDFQFFVPLVTPQCKSWECGYLSAVWAFLTLRLNSNHVAENPNVQILEINLGTRDWEWHNYPQPSLLIADWTGYEARTQNTPDALERAYDLLFLIICNELGIPEWYSQADRITEMISCQHTNRSWVPRYEHPLCDAGAHQERVDLHVTTYRINGRRINAVPDQSERIPLGPDVHRLICSRADHQSYREAGAQTIAGPGLITQQPVVNEQEVRNGDKNADDDKDEGSENPTTRRVVKPKTKPKAQPKSRAGATSSKKVEAPPAPAPVRTRSGRRVKAPDRFEPEPEPEPVAPKPKAAPKASEAKPAKKKKNAAAKPDPRRDDAKGGATKPTGAKSKKRTLDETEPKASKNSTQPASSEMPKSKKRKVAAPPAASKPAKKQKKDTRAKS</sequence>
<evidence type="ECO:0000256" key="4">
    <source>
        <dbReference type="SAM" id="MobiDB-lite"/>
    </source>
</evidence>
<organism evidence="6 7">
    <name type="scientific">Clonostachys solani</name>
    <dbReference type="NCBI Taxonomy" id="160281"/>
    <lineage>
        <taxon>Eukaryota</taxon>
        <taxon>Fungi</taxon>
        <taxon>Dikarya</taxon>
        <taxon>Ascomycota</taxon>
        <taxon>Pezizomycotina</taxon>
        <taxon>Sordariomycetes</taxon>
        <taxon>Hypocreomycetidae</taxon>
        <taxon>Hypocreales</taxon>
        <taxon>Bionectriaceae</taxon>
        <taxon>Clonostachys</taxon>
    </lineage>
</organism>
<dbReference type="PROSITE" id="PS50600">
    <property type="entry name" value="ULP_PROTEASE"/>
    <property type="match status" value="1"/>
</dbReference>
<feature type="domain" description="Ubiquitin-like protease family profile" evidence="5">
    <location>
        <begin position="200"/>
        <end position="395"/>
    </location>
</feature>
<dbReference type="InterPro" id="IPR038765">
    <property type="entry name" value="Papain-like_cys_pep_sf"/>
</dbReference>
<proteinExistence type="inferred from homology"/>
<feature type="compositionally biased region" description="Basic and acidic residues" evidence="4">
    <location>
        <begin position="574"/>
        <end position="584"/>
    </location>
</feature>
<feature type="compositionally biased region" description="Basic and acidic residues" evidence="4">
    <location>
        <begin position="702"/>
        <end position="711"/>
    </location>
</feature>
<dbReference type="Gene3D" id="3.40.395.10">
    <property type="entry name" value="Adenoviral Proteinase, Chain A"/>
    <property type="match status" value="1"/>
</dbReference>
<comment type="caution">
    <text evidence="6">The sequence shown here is derived from an EMBL/GenBank/DDBJ whole genome shotgun (WGS) entry which is preliminary data.</text>
</comment>
<evidence type="ECO:0000256" key="3">
    <source>
        <dbReference type="ARBA" id="ARBA00022801"/>
    </source>
</evidence>
<dbReference type="GO" id="GO:0019783">
    <property type="term" value="F:ubiquitin-like protein peptidase activity"/>
    <property type="evidence" value="ECO:0007669"/>
    <property type="project" value="UniProtKB-ARBA"/>
</dbReference>
<evidence type="ECO:0000313" key="7">
    <source>
        <dbReference type="Proteomes" id="UP000775872"/>
    </source>
</evidence>
<dbReference type="Proteomes" id="UP000775872">
    <property type="component" value="Unassembled WGS sequence"/>
</dbReference>
<accession>A0A9N9W8E6</accession>
<gene>
    <name evidence="6" type="ORF">CSOL1703_00011134</name>
</gene>
<evidence type="ECO:0000256" key="1">
    <source>
        <dbReference type="ARBA" id="ARBA00005234"/>
    </source>
</evidence>
<evidence type="ECO:0000313" key="6">
    <source>
        <dbReference type="EMBL" id="CAH0045385.1"/>
    </source>
</evidence>
<keyword evidence="2" id="KW-0645">Protease</keyword>
<evidence type="ECO:0000256" key="2">
    <source>
        <dbReference type="ARBA" id="ARBA00022670"/>
    </source>
</evidence>
<comment type="similarity">
    <text evidence="1">Belongs to the peptidase C48 family.</text>
</comment>
<evidence type="ECO:0000259" key="5">
    <source>
        <dbReference type="PROSITE" id="PS50600"/>
    </source>
</evidence>
<dbReference type="GO" id="GO:0006508">
    <property type="term" value="P:proteolysis"/>
    <property type="evidence" value="ECO:0007669"/>
    <property type="project" value="UniProtKB-KW"/>
</dbReference>
<keyword evidence="3" id="KW-0378">Hydrolase</keyword>
<feature type="compositionally biased region" description="Basic residues" evidence="4">
    <location>
        <begin position="598"/>
        <end position="610"/>
    </location>
</feature>
<dbReference type="AlphaFoldDB" id="A0A9N9W8E6"/>